<feature type="domain" description="Thiolase C-terminal" evidence="10">
    <location>
        <begin position="296"/>
        <end position="434"/>
    </location>
</feature>
<evidence type="ECO:0000259" key="10">
    <source>
        <dbReference type="Pfam" id="PF02803"/>
    </source>
</evidence>
<reference evidence="11 12" key="1">
    <citation type="submission" date="2024-09" db="EMBL/GenBank/DDBJ databases">
        <title>Laminarin stimulates single cell rates of sulfate reduction while oxygen inhibits transcriptomic activity in coastal marine sediment.</title>
        <authorList>
            <person name="Lindsay M."/>
            <person name="Orcutt B."/>
            <person name="Emerson D."/>
            <person name="Stepanauskas R."/>
            <person name="D'Angelo T."/>
        </authorList>
    </citation>
    <scope>NUCLEOTIDE SEQUENCE [LARGE SCALE GENOMIC DNA]</scope>
    <source>
        <strain evidence="11">SAG AM-311-K15</strain>
    </source>
</reference>
<accession>A0ABV6YZA4</accession>
<comment type="pathway">
    <text evidence="1">Lipid metabolism; fatty acid beta-oxidation.</text>
</comment>
<dbReference type="Proteomes" id="UP001594351">
    <property type="component" value="Unassembled WGS sequence"/>
</dbReference>
<dbReference type="PANTHER" id="PTHR18919">
    <property type="entry name" value="ACETYL-COA C-ACYLTRANSFERASE"/>
    <property type="match status" value="1"/>
</dbReference>
<dbReference type="PROSITE" id="PS00099">
    <property type="entry name" value="THIOLASE_3"/>
    <property type="match status" value="1"/>
</dbReference>
<comment type="similarity">
    <text evidence="2 8">Belongs to the thiolase-like superfamily. Thiolase family.</text>
</comment>
<keyword evidence="4" id="KW-0276">Fatty acid metabolism</keyword>
<dbReference type="SUPFAM" id="SSF53901">
    <property type="entry name" value="Thiolase-like"/>
    <property type="match status" value="2"/>
</dbReference>
<dbReference type="PANTHER" id="PTHR18919:SF153">
    <property type="entry name" value="TRIFUNCTIONAL ENZYME SUBUNIT BETA, MITOCHONDRIAL"/>
    <property type="match status" value="1"/>
</dbReference>
<evidence type="ECO:0000256" key="7">
    <source>
        <dbReference type="ARBA" id="ARBA00024073"/>
    </source>
</evidence>
<dbReference type="Gene3D" id="3.40.47.10">
    <property type="match status" value="1"/>
</dbReference>
<dbReference type="Pfam" id="PF00108">
    <property type="entry name" value="Thiolase_N"/>
    <property type="match status" value="1"/>
</dbReference>
<gene>
    <name evidence="11" type="ORF">ACFL27_14485</name>
</gene>
<keyword evidence="6 8" id="KW-0012">Acyltransferase</keyword>
<feature type="domain" description="Thiolase N-terminal" evidence="9">
    <location>
        <begin position="15"/>
        <end position="287"/>
    </location>
</feature>
<proteinExistence type="inferred from homology"/>
<dbReference type="GO" id="GO:0003988">
    <property type="term" value="F:acetyl-CoA C-acyltransferase activity"/>
    <property type="evidence" value="ECO:0007669"/>
    <property type="project" value="UniProtKB-EC"/>
</dbReference>
<keyword evidence="12" id="KW-1185">Reference proteome</keyword>
<organism evidence="11 12">
    <name type="scientific">candidate division CSSED10-310 bacterium</name>
    <dbReference type="NCBI Taxonomy" id="2855610"/>
    <lineage>
        <taxon>Bacteria</taxon>
        <taxon>Bacteria division CSSED10-310</taxon>
    </lineage>
</organism>
<dbReference type="InterPro" id="IPR020610">
    <property type="entry name" value="Thiolase_AS"/>
</dbReference>
<evidence type="ECO:0000256" key="5">
    <source>
        <dbReference type="ARBA" id="ARBA00023098"/>
    </source>
</evidence>
<dbReference type="EC" id="2.3.1.16" evidence="7"/>
<dbReference type="InterPro" id="IPR016039">
    <property type="entry name" value="Thiolase-like"/>
</dbReference>
<dbReference type="PROSITE" id="PS00098">
    <property type="entry name" value="THIOLASE_1"/>
    <property type="match status" value="1"/>
</dbReference>
<dbReference type="CDD" id="cd00751">
    <property type="entry name" value="thiolase"/>
    <property type="match status" value="1"/>
</dbReference>
<dbReference type="InterPro" id="IPR002155">
    <property type="entry name" value="Thiolase"/>
</dbReference>
<evidence type="ECO:0000256" key="3">
    <source>
        <dbReference type="ARBA" id="ARBA00022679"/>
    </source>
</evidence>
<dbReference type="InterPro" id="IPR020616">
    <property type="entry name" value="Thiolase_N"/>
</dbReference>
<evidence type="ECO:0000313" key="12">
    <source>
        <dbReference type="Proteomes" id="UP001594351"/>
    </source>
</evidence>
<dbReference type="EMBL" id="JBHPBY010000185">
    <property type="protein sequence ID" value="MFC1851401.1"/>
    <property type="molecule type" value="Genomic_DNA"/>
</dbReference>
<protein>
    <recommendedName>
        <fullName evidence="7">acetyl-CoA C-acyltransferase</fullName>
        <ecNumber evidence="7">2.3.1.16</ecNumber>
    </recommendedName>
</protein>
<evidence type="ECO:0000256" key="1">
    <source>
        <dbReference type="ARBA" id="ARBA00005005"/>
    </source>
</evidence>
<dbReference type="PIRSF" id="PIRSF000429">
    <property type="entry name" value="Ac-CoA_Ac_transf"/>
    <property type="match status" value="1"/>
</dbReference>
<evidence type="ECO:0000259" key="9">
    <source>
        <dbReference type="Pfam" id="PF00108"/>
    </source>
</evidence>
<dbReference type="PROSITE" id="PS00737">
    <property type="entry name" value="THIOLASE_2"/>
    <property type="match status" value="1"/>
</dbReference>
<dbReference type="InterPro" id="IPR020613">
    <property type="entry name" value="Thiolase_CS"/>
</dbReference>
<comment type="caution">
    <text evidence="11">The sequence shown here is derived from an EMBL/GenBank/DDBJ whole genome shotgun (WGS) entry which is preliminary data.</text>
</comment>
<dbReference type="Pfam" id="PF02803">
    <property type="entry name" value="Thiolase_C"/>
    <property type="match status" value="1"/>
</dbReference>
<keyword evidence="5" id="KW-0443">Lipid metabolism</keyword>
<evidence type="ECO:0000313" key="11">
    <source>
        <dbReference type="EMBL" id="MFC1851401.1"/>
    </source>
</evidence>
<keyword evidence="3 8" id="KW-0808">Transferase</keyword>
<dbReference type="NCBIfam" id="TIGR01930">
    <property type="entry name" value="AcCoA-C-Actrans"/>
    <property type="match status" value="1"/>
</dbReference>
<name>A0ABV6YZA4_UNCC1</name>
<evidence type="ECO:0000256" key="4">
    <source>
        <dbReference type="ARBA" id="ARBA00022832"/>
    </source>
</evidence>
<dbReference type="InterPro" id="IPR020615">
    <property type="entry name" value="Thiolase_acyl_enz_int_AS"/>
</dbReference>
<evidence type="ECO:0000256" key="2">
    <source>
        <dbReference type="ARBA" id="ARBA00010982"/>
    </source>
</evidence>
<evidence type="ECO:0000256" key="6">
    <source>
        <dbReference type="ARBA" id="ARBA00023315"/>
    </source>
</evidence>
<sequence length="443" mass="46348">MSKSSDNVKTQRRAVIVNGVRTPFVRAFAEYMKLDAIDLGAKAVQGLLQKTGLAHHLIDALYWGGVIFPNGAPNVGREIVLDLGLPPTIDAYTVTRACSSSLLSIALAATAIERGEADVVIAGGGDSTSNAEVILPRSLMQTVAPVAMNRKAGVLDWLGVVAQLAPFTDILPQRPQVAERSTGQLMGEAAEEMAQRNNISREEQDKFTLSSHQRAAAAMASGRFANEVIPVKTASGKTVYSDTIVRGDTTLAKLGKLRPVFAKNGTLTAGNSSALTDGAAAALLMSDEKAAELGFTPLAAFKSWHWVGVDPADQLLMGPAVTMPVALKKAGLELKDIDVVDIHEAFAAQVLSVLKMLASDNFARQRLGYDQAMGEIPPEKLNIHGGSVALGHPFGATGARMVITMANELALTDKKTALLGVCAAGGLGAAAVLEAVNSSQSSS</sequence>
<evidence type="ECO:0000256" key="8">
    <source>
        <dbReference type="RuleBase" id="RU003557"/>
    </source>
</evidence>
<dbReference type="InterPro" id="IPR020617">
    <property type="entry name" value="Thiolase_C"/>
</dbReference>